<name>D4LBT2_RUMC1</name>
<sequence>MKYSPSLETIKAYAESGAYKILPVSCELLADLCTPIEALRRLKQVSTHCYLLESVAEREKWGRYTFLGFDPKLDITCSGRDMKIGDVRIKTEHPAQQLRQILAEYKSPRLPELPPFTGGLVGYFSYDFLKYAEPSVDLETRDTENFKDVDLMLFDKVIAFDHFRQKIILIANMSLEDPETGYNKAVMELESMAALLKTDIPKQEQPGHLLGDFTPLFDRESYCDMVEQAKHHIREGDIFQIVLSNRLAAPYTGSLLNTYRILRTLNPSPYMFYFSGMDVEIAGASPETLVKLEDGVLHTFPLAGTRPRGKTEGEDKALEAELLADDKELAEHNMLVDLGRNDLGKISQFGTVQVEKLHSIERYSHVMHIGSTIRGQIRQDCDALDAVSAVLPAGTLSGAPKIRACQLIARLEQNKRGIYGGAIGYIDFTGNLDTCIAIRIAYKKNGKVFIRSGAGIVADSVPEKEYQECINKAAAVVNALKAAEEADV</sequence>
<dbReference type="UniPathway" id="UPA00035">
    <property type="reaction ID" value="UER00040"/>
</dbReference>
<keyword evidence="19" id="KW-1185">Reference proteome</keyword>
<reference evidence="18" key="2">
    <citation type="submission" date="2010-03" db="EMBL/GenBank/DDBJ databases">
        <authorList>
            <person name="Pajon A."/>
        </authorList>
    </citation>
    <scope>NUCLEOTIDE SEQUENCE</scope>
    <source>
        <strain evidence="18">Type strain: 18P13</strain>
    </source>
</reference>
<feature type="domain" description="Chorismate-utilising enzyme C-terminal" evidence="16">
    <location>
        <begin position="219"/>
        <end position="472"/>
    </location>
</feature>
<evidence type="ECO:0000256" key="13">
    <source>
        <dbReference type="ARBA" id="ARBA00025634"/>
    </source>
</evidence>
<dbReference type="RefSeq" id="WP_015557984.1">
    <property type="nucleotide sequence ID" value="NC_021039.1"/>
</dbReference>
<comment type="catalytic activity">
    <reaction evidence="14 15">
        <text>chorismate + L-glutamine = anthranilate + pyruvate + L-glutamate + H(+)</text>
        <dbReference type="Rhea" id="RHEA:21732"/>
        <dbReference type="ChEBI" id="CHEBI:15361"/>
        <dbReference type="ChEBI" id="CHEBI:15378"/>
        <dbReference type="ChEBI" id="CHEBI:16567"/>
        <dbReference type="ChEBI" id="CHEBI:29748"/>
        <dbReference type="ChEBI" id="CHEBI:29985"/>
        <dbReference type="ChEBI" id="CHEBI:58359"/>
        <dbReference type="EC" id="4.1.3.27"/>
    </reaction>
</comment>
<dbReference type="GO" id="GO:0046872">
    <property type="term" value="F:metal ion binding"/>
    <property type="evidence" value="ECO:0007669"/>
    <property type="project" value="UniProtKB-KW"/>
</dbReference>
<dbReference type="STRING" id="213810.RUM_09020"/>
<dbReference type="InterPro" id="IPR005801">
    <property type="entry name" value="ADC_synthase"/>
</dbReference>
<evidence type="ECO:0000256" key="15">
    <source>
        <dbReference type="RuleBase" id="RU364045"/>
    </source>
</evidence>
<dbReference type="Gene3D" id="3.60.120.10">
    <property type="entry name" value="Anthranilate synthase"/>
    <property type="match status" value="1"/>
</dbReference>
<dbReference type="EMBL" id="FP929052">
    <property type="protein sequence ID" value="CBL17077.1"/>
    <property type="molecule type" value="Genomic_DNA"/>
</dbReference>
<dbReference type="PANTHER" id="PTHR11236">
    <property type="entry name" value="AMINOBENZOATE/ANTHRANILATE SYNTHASE"/>
    <property type="match status" value="1"/>
</dbReference>
<comment type="subunit">
    <text evidence="4 15">Heterotetramer consisting of two non-identical subunits: a beta subunit (TrpG) and a large alpha subunit (TrpE).</text>
</comment>
<evidence type="ECO:0000256" key="6">
    <source>
        <dbReference type="ARBA" id="ARBA00020653"/>
    </source>
</evidence>
<dbReference type="PATRIC" id="fig|213810.4.peg.813"/>
<dbReference type="HOGENOM" id="CLU_006493_9_3_9"/>
<evidence type="ECO:0000256" key="3">
    <source>
        <dbReference type="ARBA" id="ARBA00009562"/>
    </source>
</evidence>
<dbReference type="SUPFAM" id="SSF56322">
    <property type="entry name" value="ADC synthase"/>
    <property type="match status" value="1"/>
</dbReference>
<dbReference type="InterPro" id="IPR005256">
    <property type="entry name" value="Anth_synth_I_PabB"/>
</dbReference>
<dbReference type="GeneID" id="83155675"/>
<keyword evidence="10 15" id="KW-0460">Magnesium</keyword>
<dbReference type="EC" id="4.1.3.27" evidence="5 15"/>
<comment type="cofactor">
    <cofactor evidence="1 15">
        <name>Mg(2+)</name>
        <dbReference type="ChEBI" id="CHEBI:18420"/>
    </cofactor>
</comment>
<evidence type="ECO:0000256" key="1">
    <source>
        <dbReference type="ARBA" id="ARBA00001946"/>
    </source>
</evidence>
<evidence type="ECO:0000256" key="11">
    <source>
        <dbReference type="ARBA" id="ARBA00023141"/>
    </source>
</evidence>
<dbReference type="AlphaFoldDB" id="D4LBT2"/>
<evidence type="ECO:0000313" key="18">
    <source>
        <dbReference type="EMBL" id="CBL17077.1"/>
    </source>
</evidence>
<evidence type="ECO:0000256" key="14">
    <source>
        <dbReference type="ARBA" id="ARBA00047683"/>
    </source>
</evidence>
<dbReference type="PRINTS" id="PR00095">
    <property type="entry name" value="ANTSNTHASEI"/>
</dbReference>
<proteinExistence type="inferred from homology"/>
<evidence type="ECO:0000256" key="5">
    <source>
        <dbReference type="ARBA" id="ARBA00012266"/>
    </source>
</evidence>
<evidence type="ECO:0000256" key="9">
    <source>
        <dbReference type="ARBA" id="ARBA00022822"/>
    </source>
</evidence>
<dbReference type="KEGG" id="rch:RUM_09020"/>
<evidence type="ECO:0000256" key="2">
    <source>
        <dbReference type="ARBA" id="ARBA00004873"/>
    </source>
</evidence>
<keyword evidence="11 15" id="KW-0057">Aromatic amino acid biosynthesis</keyword>
<reference evidence="18" key="1">
    <citation type="submission" date="2010-03" db="EMBL/GenBank/DDBJ databases">
        <title>The genome sequence of Ruminococcus sp. 18P13.</title>
        <authorList>
            <consortium name="metaHIT consortium -- http://www.metahit.eu/"/>
            <person name="Pajon A."/>
            <person name="Turner K."/>
            <person name="Parkhill J."/>
            <person name="Bernalier A."/>
        </authorList>
    </citation>
    <scope>NUCLEOTIDE SEQUENCE [LARGE SCALE GENOMIC DNA]</scope>
    <source>
        <strain evidence="18">Type strain: 18P13</strain>
    </source>
</reference>
<gene>
    <name evidence="15" type="primary">trpE</name>
    <name evidence="18" type="ordered locus">RUM_09020</name>
</gene>
<dbReference type="PANTHER" id="PTHR11236:SF48">
    <property type="entry name" value="ISOCHORISMATE SYNTHASE MENF"/>
    <property type="match status" value="1"/>
</dbReference>
<evidence type="ECO:0000256" key="12">
    <source>
        <dbReference type="ARBA" id="ARBA00023239"/>
    </source>
</evidence>
<dbReference type="NCBIfam" id="TIGR00564">
    <property type="entry name" value="trpE_most"/>
    <property type="match status" value="1"/>
</dbReference>
<dbReference type="GO" id="GO:0004049">
    <property type="term" value="F:anthranilate synthase activity"/>
    <property type="evidence" value="ECO:0007669"/>
    <property type="project" value="UniProtKB-EC"/>
</dbReference>
<dbReference type="Pfam" id="PF04715">
    <property type="entry name" value="Anth_synt_I_N"/>
    <property type="match status" value="1"/>
</dbReference>
<keyword evidence="12 15" id="KW-0456">Lyase</keyword>
<evidence type="ECO:0000259" key="17">
    <source>
        <dbReference type="Pfam" id="PF04715"/>
    </source>
</evidence>
<evidence type="ECO:0000256" key="8">
    <source>
        <dbReference type="ARBA" id="ARBA00022723"/>
    </source>
</evidence>
<dbReference type="GO" id="GO:0000162">
    <property type="term" value="P:L-tryptophan biosynthetic process"/>
    <property type="evidence" value="ECO:0007669"/>
    <property type="project" value="UniProtKB-UniPathway"/>
</dbReference>
<organism evidence="18 19">
    <name type="scientific">Ruminococcus champanellensis (strain DSM 18848 / JCM 17042 / KCTC 15320 / 18P13)</name>
    <dbReference type="NCBI Taxonomy" id="213810"/>
    <lineage>
        <taxon>Bacteria</taxon>
        <taxon>Bacillati</taxon>
        <taxon>Bacillota</taxon>
        <taxon>Clostridia</taxon>
        <taxon>Eubacteriales</taxon>
        <taxon>Oscillospiraceae</taxon>
        <taxon>Ruminococcus</taxon>
    </lineage>
</organism>
<evidence type="ECO:0000256" key="4">
    <source>
        <dbReference type="ARBA" id="ARBA00011575"/>
    </source>
</evidence>
<dbReference type="Pfam" id="PF00425">
    <property type="entry name" value="Chorismate_bind"/>
    <property type="match status" value="1"/>
</dbReference>
<feature type="domain" description="Anthranilate synthase component I N-terminal" evidence="17">
    <location>
        <begin position="31"/>
        <end position="168"/>
    </location>
</feature>
<comment type="pathway">
    <text evidence="2 15">Amino-acid biosynthesis; L-tryptophan biosynthesis; L-tryptophan from chorismate: step 1/5.</text>
</comment>
<evidence type="ECO:0000256" key="7">
    <source>
        <dbReference type="ARBA" id="ARBA00022605"/>
    </source>
</evidence>
<comment type="function">
    <text evidence="13 15">Part of a heterotetrameric complex that catalyzes the two-step biosynthesis of anthranilate, an intermediate in the biosynthesis of L-tryptophan. In the first step, the glutamine-binding beta subunit (TrpG) of anthranilate synthase (AS) provides the glutamine amidotransferase activity which generates ammonia as a substrate that, along with chorismate, is used in the second step, catalyzed by the large alpha subunit of AS (TrpE) to produce anthranilate. In the absence of TrpG, TrpE can synthesize anthranilate directly from chorismate and high concentrations of ammonia.</text>
</comment>
<dbReference type="InterPro" id="IPR006805">
    <property type="entry name" value="Anth_synth_I_N"/>
</dbReference>
<keyword evidence="7 15" id="KW-0028">Amino-acid biosynthesis</keyword>
<protein>
    <recommendedName>
        <fullName evidence="6 15">Anthranilate synthase component 1</fullName>
        <ecNumber evidence="5 15">4.1.3.27</ecNumber>
    </recommendedName>
</protein>
<keyword evidence="8 15" id="KW-0479">Metal-binding</keyword>
<dbReference type="BioCyc" id="RCHA213810:RUM_RS04355-MONOMER"/>
<evidence type="ECO:0000313" key="19">
    <source>
        <dbReference type="Proteomes" id="UP000007054"/>
    </source>
</evidence>
<dbReference type="InterPro" id="IPR019999">
    <property type="entry name" value="Anth_synth_I-like"/>
</dbReference>
<keyword evidence="9 15" id="KW-0822">Tryptophan biosynthesis</keyword>
<dbReference type="Proteomes" id="UP000007054">
    <property type="component" value="Chromosome"/>
</dbReference>
<dbReference type="InterPro" id="IPR015890">
    <property type="entry name" value="Chorismate_C"/>
</dbReference>
<evidence type="ECO:0000259" key="16">
    <source>
        <dbReference type="Pfam" id="PF00425"/>
    </source>
</evidence>
<accession>D4LBT2</accession>
<evidence type="ECO:0000256" key="10">
    <source>
        <dbReference type="ARBA" id="ARBA00022842"/>
    </source>
</evidence>
<comment type="similarity">
    <text evidence="3 15">Belongs to the anthranilate synthase component I family.</text>
</comment>